<evidence type="ECO:0000313" key="14">
    <source>
        <dbReference type="EMBL" id="RIJ31110.1"/>
    </source>
</evidence>
<keyword evidence="6 11" id="KW-1133">Transmembrane helix</keyword>
<evidence type="ECO:0000256" key="4">
    <source>
        <dbReference type="ARBA" id="ARBA00022692"/>
    </source>
</evidence>
<keyword evidence="15" id="KW-1185">Reference proteome</keyword>
<dbReference type="PRINTS" id="PR00603">
    <property type="entry name" value="CYTOCHROMEC1"/>
</dbReference>
<name>A0A399RHI8_9PROT</name>
<dbReference type="GO" id="GO:0009055">
    <property type="term" value="F:electron transfer activity"/>
    <property type="evidence" value="ECO:0007669"/>
    <property type="project" value="InterPro"/>
</dbReference>
<dbReference type="SUPFAM" id="SSF46626">
    <property type="entry name" value="Cytochrome c"/>
    <property type="match status" value="2"/>
</dbReference>
<evidence type="ECO:0000256" key="3">
    <source>
        <dbReference type="ARBA" id="ARBA00022617"/>
    </source>
</evidence>
<dbReference type="Gene3D" id="1.20.5.100">
    <property type="entry name" value="Cytochrome c1, transmembrane anchor, C-terminal"/>
    <property type="match status" value="1"/>
</dbReference>
<evidence type="ECO:0000313" key="15">
    <source>
        <dbReference type="Proteomes" id="UP000265845"/>
    </source>
</evidence>
<feature type="binding site" description="covalent" evidence="9">
    <location>
        <position position="88"/>
    </location>
    <ligand>
        <name>heme c</name>
        <dbReference type="ChEBI" id="CHEBI:61717"/>
    </ligand>
</feature>
<evidence type="ECO:0000256" key="6">
    <source>
        <dbReference type="ARBA" id="ARBA00022989"/>
    </source>
</evidence>
<feature type="compositionally biased region" description="Acidic residues" evidence="10">
    <location>
        <begin position="218"/>
        <end position="229"/>
    </location>
</feature>
<comment type="caution">
    <text evidence="14">The sequence shown here is derived from an EMBL/GenBank/DDBJ whole genome shotgun (WGS) entry which is preliminary data.</text>
</comment>
<dbReference type="InterPro" id="IPR036909">
    <property type="entry name" value="Cyt_c-like_dom_sf"/>
</dbReference>
<accession>A0A399RHI8</accession>
<feature type="signal peptide" evidence="12">
    <location>
        <begin position="1"/>
        <end position="49"/>
    </location>
</feature>
<evidence type="ECO:0000256" key="11">
    <source>
        <dbReference type="SAM" id="Phobius"/>
    </source>
</evidence>
<evidence type="ECO:0000256" key="1">
    <source>
        <dbReference type="ARBA" id="ARBA00004370"/>
    </source>
</evidence>
<organism evidence="14 15">
    <name type="scientific">Henriciella algicola</name>
    <dbReference type="NCBI Taxonomy" id="1608422"/>
    <lineage>
        <taxon>Bacteria</taxon>
        <taxon>Pseudomonadati</taxon>
        <taxon>Pseudomonadota</taxon>
        <taxon>Alphaproteobacteria</taxon>
        <taxon>Hyphomonadales</taxon>
        <taxon>Hyphomonadaceae</taxon>
        <taxon>Henriciella</taxon>
    </lineage>
</organism>
<protein>
    <recommendedName>
        <fullName evidence="2">Cytochrome c1</fullName>
    </recommendedName>
</protein>
<dbReference type="PANTHER" id="PTHR10266:SF3">
    <property type="entry name" value="CYTOCHROME C1, HEME PROTEIN, MITOCHONDRIAL"/>
    <property type="match status" value="1"/>
</dbReference>
<comment type="cofactor">
    <cofactor evidence="9">
        <name>heme c</name>
        <dbReference type="ChEBI" id="CHEBI:61717"/>
    </cofactor>
    <text evidence="9">Binds 1 heme c group covalently per subunit.</text>
</comment>
<keyword evidence="8 11" id="KW-0472">Membrane</keyword>
<dbReference type="Pfam" id="PF02167">
    <property type="entry name" value="Cytochrom_C1"/>
    <property type="match status" value="1"/>
</dbReference>
<feature type="domain" description="Cytochrome c" evidence="13">
    <location>
        <begin position="75"/>
        <end position="251"/>
    </location>
</feature>
<feature type="binding site" description="covalent" evidence="9">
    <location>
        <position position="91"/>
    </location>
    <ligand>
        <name>heme c</name>
        <dbReference type="ChEBI" id="CHEBI:61717"/>
    </ligand>
</feature>
<keyword evidence="7 9" id="KW-0408">Iron</keyword>
<feature type="binding site" description="covalent" evidence="9">
    <location>
        <position position="92"/>
    </location>
    <ligand>
        <name>heme c</name>
        <dbReference type="ChEBI" id="CHEBI:61717"/>
    </ligand>
</feature>
<dbReference type="Proteomes" id="UP000265845">
    <property type="component" value="Unassembled WGS sequence"/>
</dbReference>
<evidence type="ECO:0000256" key="10">
    <source>
        <dbReference type="SAM" id="MobiDB-lite"/>
    </source>
</evidence>
<dbReference type="InterPro" id="IPR009056">
    <property type="entry name" value="Cyt_c-like_dom"/>
</dbReference>
<dbReference type="PROSITE" id="PS51007">
    <property type="entry name" value="CYTC"/>
    <property type="match status" value="1"/>
</dbReference>
<proteinExistence type="predicted"/>
<feature type="region of interest" description="Disordered" evidence="10">
    <location>
        <begin position="210"/>
        <end position="229"/>
    </location>
</feature>
<keyword evidence="3 9" id="KW-0349">Heme</keyword>
<gene>
    <name evidence="14" type="ORF">D1222_02260</name>
</gene>
<dbReference type="OrthoDB" id="9808471at2"/>
<dbReference type="GO" id="GO:0016020">
    <property type="term" value="C:membrane"/>
    <property type="evidence" value="ECO:0007669"/>
    <property type="project" value="UniProtKB-SubCell"/>
</dbReference>
<dbReference type="EMBL" id="QWGA01000003">
    <property type="protein sequence ID" value="RIJ31110.1"/>
    <property type="molecule type" value="Genomic_DNA"/>
</dbReference>
<feature type="region of interest" description="Disordered" evidence="10">
    <location>
        <begin position="238"/>
        <end position="263"/>
    </location>
</feature>
<evidence type="ECO:0000259" key="13">
    <source>
        <dbReference type="PROSITE" id="PS51007"/>
    </source>
</evidence>
<keyword evidence="4 11" id="KW-0812">Transmembrane</keyword>
<keyword evidence="5 9" id="KW-0479">Metal-binding</keyword>
<evidence type="ECO:0000256" key="12">
    <source>
        <dbReference type="SAM" id="SignalP"/>
    </source>
</evidence>
<feature type="transmembrane region" description="Helical" evidence="11">
    <location>
        <begin position="370"/>
        <end position="388"/>
    </location>
</feature>
<dbReference type="InterPro" id="IPR002326">
    <property type="entry name" value="Cyt_c1"/>
</dbReference>
<evidence type="ECO:0000256" key="5">
    <source>
        <dbReference type="ARBA" id="ARBA00022723"/>
    </source>
</evidence>
<reference evidence="14 15" key="1">
    <citation type="submission" date="2018-08" db="EMBL/GenBank/DDBJ databases">
        <title>Henriciella mobilis sp. nov., isolated from seawater.</title>
        <authorList>
            <person name="Cheng H."/>
            <person name="Wu Y.-H."/>
            <person name="Xu X.-W."/>
            <person name="Guo L.-L."/>
        </authorList>
    </citation>
    <scope>NUCLEOTIDE SEQUENCE [LARGE SCALE GENOMIC DNA]</scope>
    <source>
        <strain evidence="14 15">CCUG67844</strain>
    </source>
</reference>
<evidence type="ECO:0000256" key="9">
    <source>
        <dbReference type="PIRSR" id="PIRSR602326-1"/>
    </source>
</evidence>
<dbReference type="GO" id="GO:0046872">
    <property type="term" value="F:metal ion binding"/>
    <property type="evidence" value="ECO:0007669"/>
    <property type="project" value="UniProtKB-KW"/>
</dbReference>
<evidence type="ECO:0000256" key="2">
    <source>
        <dbReference type="ARBA" id="ARBA00016165"/>
    </source>
</evidence>
<keyword evidence="12" id="KW-0732">Signal</keyword>
<comment type="subcellular location">
    <subcellularLocation>
        <location evidence="1">Membrane</location>
    </subcellularLocation>
</comment>
<evidence type="ECO:0000256" key="8">
    <source>
        <dbReference type="ARBA" id="ARBA00023136"/>
    </source>
</evidence>
<evidence type="ECO:0000256" key="7">
    <source>
        <dbReference type="ARBA" id="ARBA00023004"/>
    </source>
</evidence>
<dbReference type="Gene3D" id="1.10.760.10">
    <property type="entry name" value="Cytochrome c-like domain"/>
    <property type="match status" value="2"/>
</dbReference>
<dbReference type="GO" id="GO:0020037">
    <property type="term" value="F:heme binding"/>
    <property type="evidence" value="ECO:0007669"/>
    <property type="project" value="InterPro"/>
</dbReference>
<sequence length="397" mass="42853">MSLLQSTRQFSVTTALPRPLQNKRSKHMKFLRFISAGLGAAAIAATANAAGGSLHAHEPEGGWAFEGPVGELDMASVQRGYQVYREVCASCHSMRLLSYRNLGEPGGPFYDPEYPNANNNPLVKSFAAQDEILSTEPNDVGDYDYRPARTSDTFKSPYPNAAAARAANGGALPPDLSVITKARHGGASYIYSLISGYPSEDVFSTREIPAEEMPAAESEAEAEGEGAEAAEAGEMEAAEMADTDAAAAEAEGDAEPAEAAAPAAPMMETVLKVSEIDSSHYDFSKYKGELVQPVGQYYNPYMAGDVSAQWQGDPRKTPPGGFLAMPPQLSDGRVSYMDGTEATVEQMSIDIANFLQWAGEPKQSQRKSTGLAVMIYLLIFAVLLWFSFHRIWRNVKH</sequence>
<feature type="chain" id="PRO_5017407750" description="Cytochrome c1" evidence="12">
    <location>
        <begin position="50"/>
        <end position="397"/>
    </location>
</feature>
<feature type="binding site" description="covalent" evidence="9">
    <location>
        <position position="325"/>
    </location>
    <ligand>
        <name>heme c</name>
        <dbReference type="ChEBI" id="CHEBI:61717"/>
    </ligand>
</feature>
<dbReference type="PANTHER" id="PTHR10266">
    <property type="entry name" value="CYTOCHROME C1"/>
    <property type="match status" value="1"/>
</dbReference>
<dbReference type="AlphaFoldDB" id="A0A399RHI8"/>